<protein>
    <submittedName>
        <fullName evidence="2">Uncharacterized protein</fullName>
    </submittedName>
</protein>
<organism evidence="2 3">
    <name type="scientific">Puccinia coronata f. sp. avenae</name>
    <dbReference type="NCBI Taxonomy" id="200324"/>
    <lineage>
        <taxon>Eukaryota</taxon>
        <taxon>Fungi</taxon>
        <taxon>Dikarya</taxon>
        <taxon>Basidiomycota</taxon>
        <taxon>Pucciniomycotina</taxon>
        <taxon>Pucciniomycetes</taxon>
        <taxon>Pucciniales</taxon>
        <taxon>Pucciniaceae</taxon>
        <taxon>Puccinia</taxon>
    </lineage>
</organism>
<reference evidence="2 3" key="1">
    <citation type="submission" date="2017-11" db="EMBL/GenBank/DDBJ databases">
        <title>De novo assembly and phasing of dikaryotic genomes from two isolates of Puccinia coronata f. sp. avenae, the causal agent of oat crown rust.</title>
        <authorList>
            <person name="Miller M.E."/>
            <person name="Zhang Y."/>
            <person name="Omidvar V."/>
            <person name="Sperschneider J."/>
            <person name="Schwessinger B."/>
            <person name="Raley C."/>
            <person name="Palmer J.M."/>
            <person name="Garnica D."/>
            <person name="Upadhyaya N."/>
            <person name="Rathjen J."/>
            <person name="Taylor J.M."/>
            <person name="Park R.F."/>
            <person name="Dodds P.N."/>
            <person name="Hirsch C.D."/>
            <person name="Kianian S.F."/>
            <person name="Figueroa M."/>
        </authorList>
    </citation>
    <scope>NUCLEOTIDE SEQUENCE [LARGE SCALE GENOMIC DNA]</scope>
    <source>
        <strain evidence="2">12SD80</strain>
    </source>
</reference>
<sequence length="69" mass="7632">MSGREEGEVRPSHDSKARMGGEAQTEADGLWFSNQGPLGHDGETNDTGELKANLEATRREQSDWSETRK</sequence>
<feature type="compositionally biased region" description="Basic and acidic residues" evidence="1">
    <location>
        <begin position="56"/>
        <end position="69"/>
    </location>
</feature>
<dbReference type="EMBL" id="PGCI01000042">
    <property type="protein sequence ID" value="PLW46153.1"/>
    <property type="molecule type" value="Genomic_DNA"/>
</dbReference>
<dbReference type="AlphaFoldDB" id="A0A2N5V828"/>
<comment type="caution">
    <text evidence="2">The sequence shown here is derived from an EMBL/GenBank/DDBJ whole genome shotgun (WGS) entry which is preliminary data.</text>
</comment>
<dbReference type="Proteomes" id="UP000235392">
    <property type="component" value="Unassembled WGS sequence"/>
</dbReference>
<evidence type="ECO:0000256" key="1">
    <source>
        <dbReference type="SAM" id="MobiDB-lite"/>
    </source>
</evidence>
<feature type="region of interest" description="Disordered" evidence="1">
    <location>
        <begin position="1"/>
        <end position="69"/>
    </location>
</feature>
<name>A0A2N5V828_9BASI</name>
<accession>A0A2N5V828</accession>
<evidence type="ECO:0000313" key="2">
    <source>
        <dbReference type="EMBL" id="PLW46153.1"/>
    </source>
</evidence>
<gene>
    <name evidence="2" type="ORF">PCASD_04154</name>
</gene>
<evidence type="ECO:0000313" key="3">
    <source>
        <dbReference type="Proteomes" id="UP000235392"/>
    </source>
</evidence>
<proteinExistence type="predicted"/>
<feature type="compositionally biased region" description="Basic and acidic residues" evidence="1">
    <location>
        <begin position="1"/>
        <end position="19"/>
    </location>
</feature>